<protein>
    <submittedName>
        <fullName evidence="1">3454_t:CDS:1</fullName>
    </submittedName>
</protein>
<dbReference type="EMBL" id="CAJVPP010000449">
    <property type="protein sequence ID" value="CAG8483736.1"/>
    <property type="molecule type" value="Genomic_DNA"/>
</dbReference>
<keyword evidence="2" id="KW-1185">Reference proteome</keyword>
<organism evidence="1 2">
    <name type="scientific">Funneliformis mosseae</name>
    <name type="common">Endomycorrhizal fungus</name>
    <name type="synonym">Glomus mosseae</name>
    <dbReference type="NCBI Taxonomy" id="27381"/>
    <lineage>
        <taxon>Eukaryota</taxon>
        <taxon>Fungi</taxon>
        <taxon>Fungi incertae sedis</taxon>
        <taxon>Mucoromycota</taxon>
        <taxon>Glomeromycotina</taxon>
        <taxon>Glomeromycetes</taxon>
        <taxon>Glomerales</taxon>
        <taxon>Glomeraceae</taxon>
        <taxon>Funneliformis</taxon>
    </lineage>
</organism>
<dbReference type="Proteomes" id="UP000789375">
    <property type="component" value="Unassembled WGS sequence"/>
</dbReference>
<reference evidence="1" key="1">
    <citation type="submission" date="2021-06" db="EMBL/GenBank/DDBJ databases">
        <authorList>
            <person name="Kallberg Y."/>
            <person name="Tangrot J."/>
            <person name="Rosling A."/>
        </authorList>
    </citation>
    <scope>NUCLEOTIDE SEQUENCE</scope>
    <source>
        <strain evidence="1">87-6 pot B 2015</strain>
    </source>
</reference>
<accession>A0A9N8WB41</accession>
<dbReference type="AlphaFoldDB" id="A0A9N8WB41"/>
<evidence type="ECO:0000313" key="1">
    <source>
        <dbReference type="EMBL" id="CAG8483736.1"/>
    </source>
</evidence>
<gene>
    <name evidence="1" type="ORF">FMOSSE_LOCUS3162</name>
</gene>
<evidence type="ECO:0000313" key="2">
    <source>
        <dbReference type="Proteomes" id="UP000789375"/>
    </source>
</evidence>
<proteinExistence type="predicted"/>
<name>A0A9N8WB41_FUNMO</name>
<sequence>MMFSFKQVSAARCWDLPDFLSDAKKSVDCETKTIKTINPKALTDINLNQVTSMFDIKFNCLANDQVICDKVLKTYNKAGEIISSTLTLNTPITINATFGDLCGPTCGTGEIGPLGAAGPARLIEMEDDDGLIRLYPQALIKQFQLKKAPEFSEFDINAGFNSRANFWFDGDPQILPNQTDLILVVVHEMIHGLGFANSWRYPFALNSNVRIDFITPMILADESSDKITFEGFQELAFDRYLVFLPSGKPLTSITTELNKFGGGKGAKFSSADEFLNKWLQSEQYELAKSVYVAATTPLGIGFLPRGFSDLNNAIPLETSIKYKVGSSIGHLDSTTFNNTADFLMKYVAIRGVTHQNVSQINGNHSEIIGPATKSILESLGFSSENNLNPYRPKIVESNDASKIIKLVTSLTLTLFSCIIILIL</sequence>
<comment type="caution">
    <text evidence="1">The sequence shown here is derived from an EMBL/GenBank/DDBJ whole genome shotgun (WGS) entry which is preliminary data.</text>
</comment>